<dbReference type="SUPFAM" id="SSF54768">
    <property type="entry name" value="dsRNA-binding domain-like"/>
    <property type="match status" value="1"/>
</dbReference>
<proteinExistence type="predicted"/>
<dbReference type="eggNOG" id="ENOG502S8ZQ">
    <property type="taxonomic scope" value="Eukaryota"/>
</dbReference>
<sequence length="99" mass="11260">MAYCRWTDMLKEICRVNNIAEPEYKLFSDRRGGRTAWSSTVYVSGAPYNSRFWYDGQYLQNAREDAAEVALKCIMPVLMCSPASSPSTSSTTPNLGRRY</sequence>
<evidence type="ECO:0000313" key="2">
    <source>
        <dbReference type="Proteomes" id="UP000007322"/>
    </source>
</evidence>
<protein>
    <recommendedName>
        <fullName evidence="3">DRBM domain-containing protein</fullName>
    </recommendedName>
</protein>
<dbReference type="GeneID" id="11514076"/>
<evidence type="ECO:0000313" key="1">
    <source>
        <dbReference type="EMBL" id="AEO59044.1"/>
    </source>
</evidence>
<dbReference type="HOGENOM" id="CLU_131085_0_0_1"/>
<dbReference type="Proteomes" id="UP000007322">
    <property type="component" value="Chromosome 4"/>
</dbReference>
<dbReference type="OMA" id="HYCATNQ"/>
<accession>G2QF15</accession>
<keyword evidence="2" id="KW-1185">Reference proteome</keyword>
<organism evidence="1 2">
    <name type="scientific">Thermothelomyces thermophilus (strain ATCC 42464 / BCRC 31852 / DSM 1799)</name>
    <name type="common">Sporotrichum thermophile</name>
    <dbReference type="NCBI Taxonomy" id="573729"/>
    <lineage>
        <taxon>Eukaryota</taxon>
        <taxon>Fungi</taxon>
        <taxon>Dikarya</taxon>
        <taxon>Ascomycota</taxon>
        <taxon>Pezizomycotina</taxon>
        <taxon>Sordariomycetes</taxon>
        <taxon>Sordariomycetidae</taxon>
        <taxon>Sordariales</taxon>
        <taxon>Chaetomiaceae</taxon>
        <taxon>Thermothelomyces</taxon>
    </lineage>
</organism>
<name>G2QF15_THET4</name>
<dbReference type="EMBL" id="CP003005">
    <property type="protein sequence ID" value="AEO59044.1"/>
    <property type="molecule type" value="Genomic_DNA"/>
</dbReference>
<dbReference type="OrthoDB" id="5418749at2759"/>
<dbReference type="AlphaFoldDB" id="G2QF15"/>
<dbReference type="KEGG" id="mtm:MYCTH_2306956"/>
<dbReference type="VEuPathDB" id="FungiDB:MYCTH_2306956"/>
<dbReference type="Gene3D" id="3.30.160.20">
    <property type="match status" value="1"/>
</dbReference>
<reference evidence="1 2" key="1">
    <citation type="journal article" date="2011" name="Nat. Biotechnol.">
        <title>Comparative genomic analysis of the thermophilic biomass-degrading fungi Myceliophthora thermophila and Thielavia terrestris.</title>
        <authorList>
            <person name="Berka R.M."/>
            <person name="Grigoriev I.V."/>
            <person name="Otillar R."/>
            <person name="Salamov A."/>
            <person name="Grimwood J."/>
            <person name="Reid I."/>
            <person name="Ishmael N."/>
            <person name="John T."/>
            <person name="Darmond C."/>
            <person name="Moisan M.-C."/>
            <person name="Henrissat B."/>
            <person name="Coutinho P.M."/>
            <person name="Lombard V."/>
            <person name="Natvig D.O."/>
            <person name="Lindquist E."/>
            <person name="Schmutz J."/>
            <person name="Lucas S."/>
            <person name="Harris P."/>
            <person name="Powlowski J."/>
            <person name="Bellemare A."/>
            <person name="Taylor D."/>
            <person name="Butler G."/>
            <person name="de Vries R.P."/>
            <person name="Allijn I.E."/>
            <person name="van den Brink J."/>
            <person name="Ushinsky S."/>
            <person name="Storms R."/>
            <person name="Powell A.J."/>
            <person name="Paulsen I.T."/>
            <person name="Elbourne L.D.H."/>
            <person name="Baker S.E."/>
            <person name="Magnuson J."/>
            <person name="LaBoissiere S."/>
            <person name="Clutterbuck A.J."/>
            <person name="Martinez D."/>
            <person name="Wogulis M."/>
            <person name="de Leon A.L."/>
            <person name="Rey M.W."/>
            <person name="Tsang A."/>
        </authorList>
    </citation>
    <scope>NUCLEOTIDE SEQUENCE [LARGE SCALE GENOMIC DNA]</scope>
    <source>
        <strain evidence="2">ATCC 42464 / BCRC 31852 / DSM 1799</strain>
    </source>
</reference>
<dbReference type="PANTHER" id="PTHR42030:SF1">
    <property type="entry name" value="DRBM DOMAIN-CONTAINING PROTEIN"/>
    <property type="match status" value="1"/>
</dbReference>
<gene>
    <name evidence="1" type="ORF">MYCTH_2306956</name>
</gene>
<evidence type="ECO:0008006" key="3">
    <source>
        <dbReference type="Google" id="ProtNLM"/>
    </source>
</evidence>
<dbReference type="PANTHER" id="PTHR42030">
    <property type="entry name" value="DRBM DOMAIN-CONTAINING PROTEIN"/>
    <property type="match status" value="1"/>
</dbReference>
<dbReference type="RefSeq" id="XP_003664289.1">
    <property type="nucleotide sequence ID" value="XM_003664241.1"/>
</dbReference>
<dbReference type="InParanoid" id="G2QF15"/>